<keyword evidence="3" id="KW-1185">Reference proteome</keyword>
<protein>
    <submittedName>
        <fullName evidence="2">2-epi-5-epi-valiolone-7-kinase</fullName>
    </submittedName>
</protein>
<dbReference type="EMBL" id="CM000914">
    <property type="protein sequence ID" value="EFG04457.2"/>
    <property type="molecule type" value="Genomic_DNA"/>
</dbReference>
<sequence>MNSTDGSAGRVLCLDLGGTWFRSAVLDGNNELHLLTRTPALSVHTHAQPPEVLQELLVEHIVAAARTARTDHDCSAVAISLGAAMNGRSGLVLGSGPLWGPGRYPLPLAEILRARLPGLCVGVINDVSALAHAVRSQGGHPPGTRKAAAVTISSGIASRTIHLDRGTIPLDERHGMQGEIGHLPVPVRWRDRVLRTVCDCGGADHVSAVSSGRGIAALLNSLPEAAPFRVGDPRTTLGLFTRRVSQSDPLARELLDLFTLPLAHVLLHQATLDPEVSATYLFGGVVEGLGDPYLHSLLRNLNTLGLYEISTEDDTYFARRVFRGADDGLAALRGAGLHLRRTRVTYNP</sequence>
<dbReference type="GeneID" id="93734064"/>
<organism evidence="2 3">
    <name type="scientific">Streptomyces clavuligerus</name>
    <dbReference type="NCBI Taxonomy" id="1901"/>
    <lineage>
        <taxon>Bacteria</taxon>
        <taxon>Bacillati</taxon>
        <taxon>Actinomycetota</taxon>
        <taxon>Actinomycetes</taxon>
        <taxon>Kitasatosporales</taxon>
        <taxon>Streptomycetaceae</taxon>
        <taxon>Streptomyces</taxon>
    </lineage>
</organism>
<keyword evidence="2" id="KW-0614">Plasmid</keyword>
<dbReference type="OrthoDB" id="9797931at2"/>
<dbReference type="PANTHER" id="PTHR18964:SF149">
    <property type="entry name" value="BIFUNCTIONAL UDP-N-ACETYLGLUCOSAMINE 2-EPIMERASE_N-ACETYLMANNOSAMINE KINASE"/>
    <property type="match status" value="1"/>
</dbReference>
<accession>B5GMF1</accession>
<evidence type="ECO:0000256" key="1">
    <source>
        <dbReference type="ARBA" id="ARBA00006479"/>
    </source>
</evidence>
<dbReference type="AlphaFoldDB" id="B5GMF1"/>
<dbReference type="PANTHER" id="PTHR18964">
    <property type="entry name" value="ROK (REPRESSOR, ORF, KINASE) FAMILY"/>
    <property type="match status" value="1"/>
</dbReference>
<dbReference type="RefSeq" id="WP_003952907.1">
    <property type="nucleotide sequence ID" value="NZ_CM000914.1"/>
</dbReference>
<dbReference type="Pfam" id="PF00480">
    <property type="entry name" value="ROK"/>
    <property type="match status" value="1"/>
</dbReference>
<evidence type="ECO:0000313" key="3">
    <source>
        <dbReference type="Proteomes" id="UP000002357"/>
    </source>
</evidence>
<dbReference type="KEGG" id="sclf:BB341_28995"/>
<evidence type="ECO:0000313" key="2">
    <source>
        <dbReference type="EMBL" id="EFG04457.2"/>
    </source>
</evidence>
<name>B5GMF1_STRCL</name>
<gene>
    <name evidence="2" type="ORF">SCLAV_p0970</name>
</gene>
<dbReference type="Proteomes" id="UP000002357">
    <property type="component" value="Plasmid pSCL4"/>
</dbReference>
<proteinExistence type="inferred from homology"/>
<dbReference type="InterPro" id="IPR000600">
    <property type="entry name" value="ROK"/>
</dbReference>
<dbReference type="Gene3D" id="3.30.420.40">
    <property type="match status" value="2"/>
</dbReference>
<keyword evidence="2" id="KW-0808">Transferase</keyword>
<comment type="similarity">
    <text evidence="1">Belongs to the ROK (NagC/XylR) family.</text>
</comment>
<reference evidence="2 3" key="1">
    <citation type="journal article" date="2010" name="Genome Biol. Evol.">
        <title>The sequence of a 1.8-mb bacterial linear plasmid reveals a rich evolutionary reservoir of secondary metabolic pathways.</title>
        <authorList>
            <person name="Medema M.H."/>
            <person name="Trefzer A."/>
            <person name="Kovalchuk A."/>
            <person name="van den Berg M."/>
            <person name="Mueller U."/>
            <person name="Heijne W."/>
            <person name="Wu L."/>
            <person name="Alam M.T."/>
            <person name="Ronning C.M."/>
            <person name="Nierman W.C."/>
            <person name="Bovenberg R.A.L."/>
            <person name="Breitling R."/>
            <person name="Takano E."/>
        </authorList>
    </citation>
    <scope>NUCLEOTIDE SEQUENCE [LARGE SCALE GENOMIC DNA]</scope>
    <source>
        <strain evidence="3">ATCC 27064 / DSM 738 / JCM 4710 / NBRC 13307 / NCIMB 12785 / NRRL 3585 / VKM Ac-602</strain>
        <plasmid evidence="2">pSCL4</plasmid>
    </source>
</reference>
<dbReference type="InterPro" id="IPR043129">
    <property type="entry name" value="ATPase_NBD"/>
</dbReference>
<dbReference type="eggNOG" id="COG1940">
    <property type="taxonomic scope" value="Bacteria"/>
</dbReference>
<dbReference type="GO" id="GO:0016301">
    <property type="term" value="F:kinase activity"/>
    <property type="evidence" value="ECO:0007669"/>
    <property type="project" value="UniProtKB-KW"/>
</dbReference>
<geneLocation type="plasmid" evidence="2 3">
    <name>pSCL4</name>
</geneLocation>
<keyword evidence="2" id="KW-0418">Kinase</keyword>
<dbReference type="SUPFAM" id="SSF53067">
    <property type="entry name" value="Actin-like ATPase domain"/>
    <property type="match status" value="1"/>
</dbReference>